<dbReference type="PROSITE" id="PS50164">
    <property type="entry name" value="GIY_YIG"/>
    <property type="match status" value="1"/>
</dbReference>
<name>A0AAW9RQX8_9HYPH</name>
<organism evidence="3 4">
    <name type="scientific">Microbaculum marinum</name>
    <dbReference type="NCBI Taxonomy" id="1764581"/>
    <lineage>
        <taxon>Bacteria</taxon>
        <taxon>Pseudomonadati</taxon>
        <taxon>Pseudomonadota</taxon>
        <taxon>Alphaproteobacteria</taxon>
        <taxon>Hyphomicrobiales</taxon>
        <taxon>Tepidamorphaceae</taxon>
        <taxon>Microbaculum</taxon>
    </lineage>
</organism>
<dbReference type="InterPro" id="IPR050190">
    <property type="entry name" value="UPF0213_domain"/>
</dbReference>
<dbReference type="PANTHER" id="PTHR34477">
    <property type="entry name" value="UPF0213 PROTEIN YHBQ"/>
    <property type="match status" value="1"/>
</dbReference>
<reference evidence="3 4" key="1">
    <citation type="submission" date="2024-02" db="EMBL/GenBank/DDBJ databases">
        <title>Genome analysis and characterization of Microbaculum marinisediminis sp. nov., isolated from marine sediment.</title>
        <authorList>
            <person name="Du Z.-J."/>
            <person name="Ye Y.-Q."/>
            <person name="Zhang Z.-R."/>
            <person name="Yuan S.-M."/>
            <person name="Zhang X.-Y."/>
        </authorList>
    </citation>
    <scope>NUCLEOTIDE SEQUENCE [LARGE SCALE GENOMIC DNA]</scope>
    <source>
        <strain evidence="3 4">SDUM1044001</strain>
    </source>
</reference>
<feature type="domain" description="GIY-YIG" evidence="2">
    <location>
        <begin position="3"/>
        <end position="79"/>
    </location>
</feature>
<dbReference type="RefSeq" id="WP_340329008.1">
    <property type="nucleotide sequence ID" value="NZ_JAZHOF010000003.1"/>
</dbReference>
<dbReference type="Gene3D" id="3.40.1440.10">
    <property type="entry name" value="GIY-YIG endonuclease"/>
    <property type="match status" value="1"/>
</dbReference>
<dbReference type="CDD" id="cd10448">
    <property type="entry name" value="GIY-YIG_unchar_3"/>
    <property type="match status" value="1"/>
</dbReference>
<evidence type="ECO:0000313" key="4">
    <source>
        <dbReference type="Proteomes" id="UP001378188"/>
    </source>
</evidence>
<dbReference type="Proteomes" id="UP001378188">
    <property type="component" value="Unassembled WGS sequence"/>
</dbReference>
<protein>
    <submittedName>
        <fullName evidence="3">GIY-YIG nuclease family protein</fullName>
    </submittedName>
</protein>
<dbReference type="PANTHER" id="PTHR34477:SF5">
    <property type="entry name" value="BSL5627 PROTEIN"/>
    <property type="match status" value="1"/>
</dbReference>
<dbReference type="AlphaFoldDB" id="A0AAW9RQX8"/>
<evidence type="ECO:0000256" key="1">
    <source>
        <dbReference type="ARBA" id="ARBA00007435"/>
    </source>
</evidence>
<gene>
    <name evidence="3" type="ORF">V3328_07470</name>
</gene>
<keyword evidence="4" id="KW-1185">Reference proteome</keyword>
<dbReference type="InterPro" id="IPR035901">
    <property type="entry name" value="GIY-YIG_endonuc_sf"/>
</dbReference>
<dbReference type="Pfam" id="PF01541">
    <property type="entry name" value="GIY-YIG"/>
    <property type="match status" value="1"/>
</dbReference>
<evidence type="ECO:0000313" key="3">
    <source>
        <dbReference type="EMBL" id="MEJ8571305.1"/>
    </source>
</evidence>
<evidence type="ECO:0000259" key="2">
    <source>
        <dbReference type="PROSITE" id="PS50164"/>
    </source>
</evidence>
<proteinExistence type="inferred from homology"/>
<sequence length="97" mass="11566">MGSGYWVYILASKRNGTLYVGMTDNLGRRLWQHREGTAQAFTRRHGVKRLVHAERFEQLDDARLRERQLKRWRRAWKLELIEATNPGWDDLSDRLNA</sequence>
<comment type="similarity">
    <text evidence="1">Belongs to the UPF0213 family.</text>
</comment>
<accession>A0AAW9RQX8</accession>
<dbReference type="EMBL" id="JAZHOF010000003">
    <property type="protein sequence ID" value="MEJ8571305.1"/>
    <property type="molecule type" value="Genomic_DNA"/>
</dbReference>
<dbReference type="SUPFAM" id="SSF82771">
    <property type="entry name" value="GIY-YIG endonuclease"/>
    <property type="match status" value="1"/>
</dbReference>
<comment type="caution">
    <text evidence="3">The sequence shown here is derived from an EMBL/GenBank/DDBJ whole genome shotgun (WGS) entry which is preliminary data.</text>
</comment>
<dbReference type="InterPro" id="IPR000305">
    <property type="entry name" value="GIY-YIG_endonuc"/>
</dbReference>